<dbReference type="AlphaFoldDB" id="A0A0E9WFP0"/>
<evidence type="ECO:0000313" key="1">
    <source>
        <dbReference type="EMBL" id="JAH88278.1"/>
    </source>
</evidence>
<sequence length="62" mass="7212">MLLSRVSCRKMSTQRNFFGQMYHSPIHKNCKSLSMCDISTHPTPNPHLTSDVQTLLQPFWSF</sequence>
<accession>A0A0E9WFP0</accession>
<reference evidence="1" key="2">
    <citation type="journal article" date="2015" name="Fish Shellfish Immunol.">
        <title>Early steps in the European eel (Anguilla anguilla)-Vibrio vulnificus interaction in the gills: Role of the RtxA13 toxin.</title>
        <authorList>
            <person name="Callol A."/>
            <person name="Pajuelo D."/>
            <person name="Ebbesson L."/>
            <person name="Teles M."/>
            <person name="MacKenzie S."/>
            <person name="Amaro C."/>
        </authorList>
    </citation>
    <scope>NUCLEOTIDE SEQUENCE</scope>
</reference>
<organism evidence="1">
    <name type="scientific">Anguilla anguilla</name>
    <name type="common">European freshwater eel</name>
    <name type="synonym">Muraena anguilla</name>
    <dbReference type="NCBI Taxonomy" id="7936"/>
    <lineage>
        <taxon>Eukaryota</taxon>
        <taxon>Metazoa</taxon>
        <taxon>Chordata</taxon>
        <taxon>Craniata</taxon>
        <taxon>Vertebrata</taxon>
        <taxon>Euteleostomi</taxon>
        <taxon>Actinopterygii</taxon>
        <taxon>Neopterygii</taxon>
        <taxon>Teleostei</taxon>
        <taxon>Anguilliformes</taxon>
        <taxon>Anguillidae</taxon>
        <taxon>Anguilla</taxon>
    </lineage>
</organism>
<proteinExistence type="predicted"/>
<name>A0A0E9WFP0_ANGAN</name>
<protein>
    <submittedName>
        <fullName evidence="1">Uncharacterized protein</fullName>
    </submittedName>
</protein>
<dbReference type="EMBL" id="GBXM01020299">
    <property type="protein sequence ID" value="JAH88278.1"/>
    <property type="molecule type" value="Transcribed_RNA"/>
</dbReference>
<reference evidence="1" key="1">
    <citation type="submission" date="2014-11" db="EMBL/GenBank/DDBJ databases">
        <authorList>
            <person name="Amaro Gonzalez C."/>
        </authorList>
    </citation>
    <scope>NUCLEOTIDE SEQUENCE</scope>
</reference>